<dbReference type="SUPFAM" id="SSF88723">
    <property type="entry name" value="PIN domain-like"/>
    <property type="match status" value="1"/>
</dbReference>
<gene>
    <name evidence="1" type="ORF">S06H3_43352</name>
</gene>
<comment type="caution">
    <text evidence="1">The sequence shown here is derived from an EMBL/GenBank/DDBJ whole genome shotgun (WGS) entry which is preliminary data.</text>
</comment>
<protein>
    <recommendedName>
        <fullName evidence="2">PIN domain-containing protein</fullName>
    </recommendedName>
</protein>
<dbReference type="EMBL" id="BARV01026887">
    <property type="protein sequence ID" value="GAI45445.1"/>
    <property type="molecule type" value="Genomic_DNA"/>
</dbReference>
<reference evidence="1" key="1">
    <citation type="journal article" date="2014" name="Front. Microbiol.">
        <title>High frequency of phylogenetically diverse reductive dehalogenase-homologous genes in deep subseafloor sedimentary metagenomes.</title>
        <authorList>
            <person name="Kawai M."/>
            <person name="Futagami T."/>
            <person name="Toyoda A."/>
            <person name="Takaki Y."/>
            <person name="Nishi S."/>
            <person name="Hori S."/>
            <person name="Arai W."/>
            <person name="Tsubouchi T."/>
            <person name="Morono Y."/>
            <person name="Uchiyama I."/>
            <person name="Ito T."/>
            <person name="Fujiyama A."/>
            <person name="Inagaki F."/>
            <person name="Takami H."/>
        </authorList>
    </citation>
    <scope>NUCLEOTIDE SEQUENCE</scope>
    <source>
        <strain evidence="1">Expedition CK06-06</strain>
    </source>
</reference>
<organism evidence="1">
    <name type="scientific">marine sediment metagenome</name>
    <dbReference type="NCBI Taxonomy" id="412755"/>
    <lineage>
        <taxon>unclassified sequences</taxon>
        <taxon>metagenomes</taxon>
        <taxon>ecological metagenomes</taxon>
    </lineage>
</organism>
<name>X1Q2Y3_9ZZZZ</name>
<dbReference type="CDD" id="cd09873">
    <property type="entry name" value="PIN_Pae0151-like"/>
    <property type="match status" value="1"/>
</dbReference>
<dbReference type="Gene3D" id="3.40.50.1010">
    <property type="entry name" value="5'-nuclease"/>
    <property type="match status" value="1"/>
</dbReference>
<proteinExistence type="predicted"/>
<dbReference type="InterPro" id="IPR044153">
    <property type="entry name" value="PIN_Pae0151-like"/>
</dbReference>
<dbReference type="InterPro" id="IPR029060">
    <property type="entry name" value="PIN-like_dom_sf"/>
</dbReference>
<accession>X1Q2Y3</accession>
<sequence length="79" mass="8933">MVGYAVRILNHMIVFRIETPEEASETMKLAIEQGLTYYDAAYLHRAEGNQPLVTEDDKLRVKAGEVGVEAITVKQLLER</sequence>
<evidence type="ECO:0000313" key="1">
    <source>
        <dbReference type="EMBL" id="GAI45445.1"/>
    </source>
</evidence>
<evidence type="ECO:0008006" key="2">
    <source>
        <dbReference type="Google" id="ProtNLM"/>
    </source>
</evidence>
<dbReference type="AlphaFoldDB" id="X1Q2Y3"/>